<keyword evidence="2" id="KW-1185">Reference proteome</keyword>
<name>A0A183TN49_SCHSO</name>
<dbReference type="WBParaSite" id="SSLN_0001857401-mRNA-1">
    <property type="protein sequence ID" value="SSLN_0001857401-mRNA-1"/>
    <property type="gene ID" value="SSLN_0001857401"/>
</dbReference>
<gene>
    <name evidence="1" type="ORF">SSLN_LOCUS17897</name>
</gene>
<evidence type="ECO:0000313" key="2">
    <source>
        <dbReference type="Proteomes" id="UP000275846"/>
    </source>
</evidence>
<sequence length="170" mass="18584">MRLHPSFSQISPMNFVFLCPGSSTLFDCGALSDDGKLTHSEPHLGDTEAVICPTIGIADRLGYQHVLSISPPDENIAQQMPALRPRVHPRGLLPRRKAEEGVGQQETVFPTRAQKKEAVIFAATETVGTQHSLPGSVVRPDAGIEVTKDNLLFLFRHSRQQGVQVLVLGR</sequence>
<reference evidence="1 2" key="2">
    <citation type="submission" date="2018-11" db="EMBL/GenBank/DDBJ databases">
        <authorList>
            <consortium name="Pathogen Informatics"/>
        </authorList>
    </citation>
    <scope>NUCLEOTIDE SEQUENCE [LARGE SCALE GENOMIC DNA]</scope>
    <source>
        <strain evidence="1 2">NST_G2</strain>
    </source>
</reference>
<dbReference type="EMBL" id="UYSU01043290">
    <property type="protein sequence ID" value="VDM04283.1"/>
    <property type="molecule type" value="Genomic_DNA"/>
</dbReference>
<dbReference type="AlphaFoldDB" id="A0A183TN49"/>
<dbReference type="Proteomes" id="UP000275846">
    <property type="component" value="Unassembled WGS sequence"/>
</dbReference>
<accession>A0A183TN49</accession>
<organism evidence="3">
    <name type="scientific">Schistocephalus solidus</name>
    <name type="common">Tapeworm</name>
    <dbReference type="NCBI Taxonomy" id="70667"/>
    <lineage>
        <taxon>Eukaryota</taxon>
        <taxon>Metazoa</taxon>
        <taxon>Spiralia</taxon>
        <taxon>Lophotrochozoa</taxon>
        <taxon>Platyhelminthes</taxon>
        <taxon>Cestoda</taxon>
        <taxon>Eucestoda</taxon>
        <taxon>Diphyllobothriidea</taxon>
        <taxon>Diphyllobothriidae</taxon>
        <taxon>Schistocephalus</taxon>
    </lineage>
</organism>
<evidence type="ECO:0000313" key="3">
    <source>
        <dbReference type="WBParaSite" id="SSLN_0001857401-mRNA-1"/>
    </source>
</evidence>
<dbReference type="OrthoDB" id="5970161at2759"/>
<protein>
    <submittedName>
        <fullName evidence="1 3">Uncharacterized protein</fullName>
    </submittedName>
</protein>
<evidence type="ECO:0000313" key="1">
    <source>
        <dbReference type="EMBL" id="VDM04283.1"/>
    </source>
</evidence>
<reference evidence="3" key="1">
    <citation type="submission" date="2016-06" db="UniProtKB">
        <authorList>
            <consortium name="WormBaseParasite"/>
        </authorList>
    </citation>
    <scope>IDENTIFICATION</scope>
</reference>
<proteinExistence type="predicted"/>